<proteinExistence type="predicted"/>
<evidence type="ECO:0000259" key="1">
    <source>
        <dbReference type="Pfam" id="PF03372"/>
    </source>
</evidence>
<comment type="caution">
    <text evidence="2">The sequence shown here is derived from an EMBL/GenBank/DDBJ whole genome shotgun (WGS) entry which is preliminary data.</text>
</comment>
<dbReference type="Gene3D" id="3.60.10.10">
    <property type="entry name" value="Endonuclease/exonuclease/phosphatase"/>
    <property type="match status" value="1"/>
</dbReference>
<gene>
    <name evidence="2" type="ORF">ACHHYP_03808</name>
</gene>
<dbReference type="GO" id="GO:0000175">
    <property type="term" value="F:3'-5'-RNA exonuclease activity"/>
    <property type="evidence" value="ECO:0007669"/>
    <property type="project" value="TreeGrafter"/>
</dbReference>
<feature type="domain" description="Endonuclease/exonuclease/phosphatase" evidence="1">
    <location>
        <begin position="1"/>
        <end position="275"/>
    </location>
</feature>
<dbReference type="STRING" id="1202772.A0A1V9Z2V3"/>
<dbReference type="OrthoDB" id="2866996at2759"/>
<dbReference type="EMBL" id="JNBR01000466">
    <property type="protein sequence ID" value="OQR92338.1"/>
    <property type="molecule type" value="Genomic_DNA"/>
</dbReference>
<evidence type="ECO:0000313" key="2">
    <source>
        <dbReference type="EMBL" id="OQR92338.1"/>
    </source>
</evidence>
<dbReference type="InterPro" id="IPR005135">
    <property type="entry name" value="Endo/exonuclease/phosphatase"/>
</dbReference>
<dbReference type="PANTHER" id="PTHR12121">
    <property type="entry name" value="CARBON CATABOLITE REPRESSOR PROTEIN 4"/>
    <property type="match status" value="1"/>
</dbReference>
<organism evidence="2 3">
    <name type="scientific">Achlya hypogyna</name>
    <name type="common">Oomycete</name>
    <name type="synonym">Protoachlya hypogyna</name>
    <dbReference type="NCBI Taxonomy" id="1202772"/>
    <lineage>
        <taxon>Eukaryota</taxon>
        <taxon>Sar</taxon>
        <taxon>Stramenopiles</taxon>
        <taxon>Oomycota</taxon>
        <taxon>Saprolegniomycetes</taxon>
        <taxon>Saprolegniales</taxon>
        <taxon>Achlyaceae</taxon>
        <taxon>Achlya</taxon>
    </lineage>
</organism>
<dbReference type="Proteomes" id="UP000243579">
    <property type="component" value="Unassembled WGS sequence"/>
</dbReference>
<dbReference type="AlphaFoldDB" id="A0A1V9Z2V3"/>
<name>A0A1V9Z2V3_ACHHY</name>
<dbReference type="PANTHER" id="PTHR12121:SF34">
    <property type="entry name" value="PROTEIN ANGEL"/>
    <property type="match status" value="1"/>
</dbReference>
<dbReference type="InterPro" id="IPR050410">
    <property type="entry name" value="CCR4/nocturin_mRNA_transcr"/>
</dbReference>
<reference evidence="2 3" key="1">
    <citation type="journal article" date="2014" name="Genome Biol. Evol.">
        <title>The secreted proteins of Achlya hypogyna and Thraustotheca clavata identify the ancestral oomycete secretome and reveal gene acquisitions by horizontal gene transfer.</title>
        <authorList>
            <person name="Misner I."/>
            <person name="Blouin N."/>
            <person name="Leonard G."/>
            <person name="Richards T.A."/>
            <person name="Lane C.E."/>
        </authorList>
    </citation>
    <scope>NUCLEOTIDE SEQUENCE [LARGE SCALE GENOMIC DNA]</scope>
    <source>
        <strain evidence="2 3">ATCC 48635</strain>
    </source>
</reference>
<protein>
    <recommendedName>
        <fullName evidence="1">Endonuclease/exonuclease/phosphatase domain-containing protein</fullName>
    </recommendedName>
</protein>
<accession>A0A1V9Z2V3</accession>
<sequence>MTFNVLAQCYVRSTFFPYCDSRSLRWKTRSALLKNQVAAMHPRPDIVCLQECDNYDSFWKGLMATMDYSGIYVQKTGSKKDGVAIFWQHDRFEHVHSEEVHLKGASTTAAAAGDADLADRLLLRDNVGLVAEFRPKFDADVPSFVIATTHLFWDPKQADVKLAQTEHMLAALTAFTEARPGPVFFAGDFNSLPDSAVYARLTDAFGSAYAGSDGEPAFTNCNGVAEDGRPAFVGTLDYILFDTGRAQPTALAPLMSLAEATAEGALPNRKVGSDHLPLVAEFAFLTPTVEL</sequence>
<dbReference type="SUPFAM" id="SSF56219">
    <property type="entry name" value="DNase I-like"/>
    <property type="match status" value="1"/>
</dbReference>
<dbReference type="Pfam" id="PF03372">
    <property type="entry name" value="Exo_endo_phos"/>
    <property type="match status" value="1"/>
</dbReference>
<dbReference type="InterPro" id="IPR036691">
    <property type="entry name" value="Endo/exonu/phosph_ase_sf"/>
</dbReference>
<evidence type="ECO:0000313" key="3">
    <source>
        <dbReference type="Proteomes" id="UP000243579"/>
    </source>
</evidence>
<keyword evidence="3" id="KW-1185">Reference proteome</keyword>